<dbReference type="RefSeq" id="WP_354150827.1">
    <property type="nucleotide sequence ID" value="NZ_JBEPMN010000003.1"/>
</dbReference>
<sequence length="98" mass="10690">MSFLKRLFGGGGSSEAPAEAKPAKQVEHKGFTIVAMPYKADGQYQTCGVVSREVDGVVKEHKFIRADRFAGIDDAAEVSIRKGIQLVDEQGERMFDQG</sequence>
<reference evidence="2 3" key="1">
    <citation type="submission" date="2024-06" db="EMBL/GenBank/DDBJ databases">
        <title>Genomic Encyclopedia of Type Strains, Phase IV (KMG-IV): sequencing the most valuable type-strain genomes for metagenomic binning, comparative biology and taxonomic classification.</title>
        <authorList>
            <person name="Goeker M."/>
        </authorList>
    </citation>
    <scope>NUCLEOTIDE SEQUENCE [LARGE SCALE GENOMIC DNA]</scope>
    <source>
        <strain evidence="2 3">DSM 19730</strain>
    </source>
</reference>
<dbReference type="InterPro" id="IPR018772">
    <property type="entry name" value="Transcription_activator_HlyU"/>
</dbReference>
<evidence type="ECO:0000256" key="1">
    <source>
        <dbReference type="SAM" id="MobiDB-lite"/>
    </source>
</evidence>
<proteinExistence type="predicted"/>
<protein>
    <recommendedName>
        <fullName evidence="4">Transcriptional activator HlyU</fullName>
    </recommendedName>
</protein>
<name>A0ABV2KLH1_9HYPH</name>
<accession>A0ABV2KLH1</accession>
<dbReference type="Pfam" id="PF10115">
    <property type="entry name" value="HlyU"/>
    <property type="match status" value="1"/>
</dbReference>
<dbReference type="EMBL" id="JBEPMN010000003">
    <property type="protein sequence ID" value="MET3660938.1"/>
    <property type="molecule type" value="Genomic_DNA"/>
</dbReference>
<dbReference type="Proteomes" id="UP001549143">
    <property type="component" value="Unassembled WGS sequence"/>
</dbReference>
<evidence type="ECO:0000313" key="2">
    <source>
        <dbReference type="EMBL" id="MET3660938.1"/>
    </source>
</evidence>
<keyword evidence="3" id="KW-1185">Reference proteome</keyword>
<feature type="region of interest" description="Disordered" evidence="1">
    <location>
        <begin position="1"/>
        <end position="24"/>
    </location>
</feature>
<evidence type="ECO:0000313" key="3">
    <source>
        <dbReference type="Proteomes" id="UP001549143"/>
    </source>
</evidence>
<gene>
    <name evidence="2" type="ORF">ABID44_001253</name>
</gene>
<evidence type="ECO:0008006" key="4">
    <source>
        <dbReference type="Google" id="ProtNLM"/>
    </source>
</evidence>
<comment type="caution">
    <text evidence="2">The sequence shown here is derived from an EMBL/GenBank/DDBJ whole genome shotgun (WGS) entry which is preliminary data.</text>
</comment>
<organism evidence="2 3">
    <name type="scientific">Aquamicrobium ahrensii</name>
    <dbReference type="NCBI Taxonomy" id="469551"/>
    <lineage>
        <taxon>Bacteria</taxon>
        <taxon>Pseudomonadati</taxon>
        <taxon>Pseudomonadota</taxon>
        <taxon>Alphaproteobacteria</taxon>
        <taxon>Hyphomicrobiales</taxon>
        <taxon>Phyllobacteriaceae</taxon>
        <taxon>Aquamicrobium</taxon>
    </lineage>
</organism>